<sequence>MFKPPPVPVSFLACLAIGAFAPSAQAVPDSGSLPTFEVTEINMGHYVPTAINDRGRVAGNFYDGYSSAAVWQEGAGFLDETPLPPYSGAGEEALYRTRVFDINNQGTLAGWSDGRRGEGINPVIWDAAGNVTDLGALPGATQDLGETTVITEDGTAYGETYDAAGQLTNFRWTEETGMTPWGDTPEETAADRSPTEQWIRQVLANNRLGELVDPGAMPEIPLAPRFRPTAAEYFDQIHIEDINSNGQIVAWRDALASPWRRAFLLTPRENNAPKQIPATPPLALMVAGAVLLAARRRAA</sequence>
<dbReference type="Proteomes" id="UP000183104">
    <property type="component" value="Unassembled WGS sequence"/>
</dbReference>
<dbReference type="OrthoDB" id="9801383at2"/>
<reference evidence="3" key="1">
    <citation type="submission" date="2016-10" db="EMBL/GenBank/DDBJ databases">
        <authorList>
            <person name="Varghese N."/>
        </authorList>
    </citation>
    <scope>NUCLEOTIDE SEQUENCE [LARGE SCALE GENOMIC DNA]</scope>
    <source>
        <strain evidence="3">HL 19</strain>
    </source>
</reference>
<dbReference type="AlphaFoldDB" id="A0A0P9ET61"/>
<proteinExistence type="predicted"/>
<protein>
    <submittedName>
        <fullName evidence="2">YD repeat-containing protein</fullName>
    </submittedName>
</protein>
<keyword evidence="1" id="KW-0732">Signal</keyword>
<feature type="chain" id="PRO_5010433426" evidence="1">
    <location>
        <begin position="27"/>
        <end position="299"/>
    </location>
</feature>
<evidence type="ECO:0000256" key="1">
    <source>
        <dbReference type="SAM" id="SignalP"/>
    </source>
</evidence>
<dbReference type="RefSeq" id="WP_054964598.1">
    <property type="nucleotide sequence ID" value="NZ_FMUN01000011.1"/>
</dbReference>
<keyword evidence="3" id="KW-1185">Reference proteome</keyword>
<gene>
    <name evidence="2" type="ORF">SAMN05661077_0063</name>
</gene>
<name>A0A0P9ET61_9GAMM</name>
<organism evidence="2 3">
    <name type="scientific">Thiohalorhabdus denitrificans</name>
    <dbReference type="NCBI Taxonomy" id="381306"/>
    <lineage>
        <taxon>Bacteria</taxon>
        <taxon>Pseudomonadati</taxon>
        <taxon>Pseudomonadota</taxon>
        <taxon>Gammaproteobacteria</taxon>
        <taxon>Thiohalorhabdales</taxon>
        <taxon>Thiohalorhabdaceae</taxon>
        <taxon>Thiohalorhabdus</taxon>
    </lineage>
</organism>
<dbReference type="EMBL" id="FMUN01000011">
    <property type="protein sequence ID" value="SCY66194.1"/>
    <property type="molecule type" value="Genomic_DNA"/>
</dbReference>
<evidence type="ECO:0000313" key="2">
    <source>
        <dbReference type="EMBL" id="SCY66194.1"/>
    </source>
</evidence>
<accession>A0A0P9ET61</accession>
<evidence type="ECO:0000313" key="3">
    <source>
        <dbReference type="Proteomes" id="UP000183104"/>
    </source>
</evidence>
<feature type="signal peptide" evidence="1">
    <location>
        <begin position="1"/>
        <end position="26"/>
    </location>
</feature>